<comment type="catalytic activity">
    <reaction evidence="8">
        <text>L-glutamate 5-semialdehyde + NAD(+) + H2O = L-glutamate + NADH + 2 H(+)</text>
        <dbReference type="Rhea" id="RHEA:30235"/>
        <dbReference type="ChEBI" id="CHEBI:15377"/>
        <dbReference type="ChEBI" id="CHEBI:15378"/>
        <dbReference type="ChEBI" id="CHEBI:29985"/>
        <dbReference type="ChEBI" id="CHEBI:57540"/>
        <dbReference type="ChEBI" id="CHEBI:57945"/>
        <dbReference type="ChEBI" id="CHEBI:58066"/>
        <dbReference type="EC" id="1.2.1.88"/>
    </reaction>
</comment>
<dbReference type="SUPFAM" id="SSF53720">
    <property type="entry name" value="ALDH-like"/>
    <property type="match status" value="1"/>
</dbReference>
<evidence type="ECO:0000256" key="4">
    <source>
        <dbReference type="ARBA" id="ARBA00023002"/>
    </source>
</evidence>
<dbReference type="KEGG" id="ddf:DEFDS_1067"/>
<dbReference type="OrthoDB" id="9762913at2"/>
<keyword evidence="11" id="KW-1185">Reference proteome</keyword>
<evidence type="ECO:0000259" key="9">
    <source>
        <dbReference type="Pfam" id="PF00171"/>
    </source>
</evidence>
<evidence type="ECO:0000256" key="5">
    <source>
        <dbReference type="ARBA" id="ARBA00023027"/>
    </source>
</evidence>
<keyword evidence="5" id="KW-0520">NAD</keyword>
<dbReference type="Pfam" id="PF00171">
    <property type="entry name" value="Aldedh"/>
    <property type="match status" value="1"/>
</dbReference>
<dbReference type="Gene3D" id="3.40.605.10">
    <property type="entry name" value="Aldehyde Dehydrogenase, Chain A, domain 1"/>
    <property type="match status" value="1"/>
</dbReference>
<dbReference type="GO" id="GO:0004657">
    <property type="term" value="F:proline dehydrogenase activity"/>
    <property type="evidence" value="ECO:0007669"/>
    <property type="project" value="UniProtKB-ARBA"/>
</dbReference>
<dbReference type="EC" id="1.2.1.88" evidence="3"/>
<evidence type="ECO:0000256" key="2">
    <source>
        <dbReference type="ARBA" id="ARBA00009986"/>
    </source>
</evidence>
<dbReference type="Proteomes" id="UP000001520">
    <property type="component" value="Chromosome"/>
</dbReference>
<evidence type="ECO:0000256" key="8">
    <source>
        <dbReference type="ARBA" id="ARBA00048142"/>
    </source>
</evidence>
<dbReference type="PROSITE" id="PS00070">
    <property type="entry name" value="ALDEHYDE_DEHYDR_CYS"/>
    <property type="match status" value="1"/>
</dbReference>
<dbReference type="NCBIfam" id="TIGR01236">
    <property type="entry name" value="D1pyr5carbox1"/>
    <property type="match status" value="1"/>
</dbReference>
<dbReference type="STRING" id="639282.DEFDS_1067"/>
<dbReference type="FunFam" id="3.40.605.10:FF:000006">
    <property type="entry name" value="1-pyrroline-5-carboxylate dehydrogenase"/>
    <property type="match status" value="1"/>
</dbReference>
<dbReference type="HOGENOM" id="CLU_005391_4_1_0"/>
<dbReference type="PANTHER" id="PTHR42862">
    <property type="entry name" value="DELTA-1-PYRROLINE-5-CARBOXYLATE DEHYDROGENASE 1, ISOFORM A-RELATED"/>
    <property type="match status" value="1"/>
</dbReference>
<dbReference type="InterPro" id="IPR050485">
    <property type="entry name" value="Proline_metab_enzyme"/>
</dbReference>
<gene>
    <name evidence="10" type="ordered locus">DEFDS_1067</name>
</gene>
<evidence type="ECO:0000256" key="3">
    <source>
        <dbReference type="ARBA" id="ARBA00012884"/>
    </source>
</evidence>
<keyword evidence="6" id="KW-0642">Proline metabolism</keyword>
<dbReference type="eggNOG" id="COG1012">
    <property type="taxonomic scope" value="Bacteria"/>
</dbReference>
<organism evidence="10 11">
    <name type="scientific">Deferribacter desulfuricans (strain DSM 14783 / JCM 11476 / NBRC 101012 / SSM1)</name>
    <dbReference type="NCBI Taxonomy" id="639282"/>
    <lineage>
        <taxon>Bacteria</taxon>
        <taxon>Pseudomonadati</taxon>
        <taxon>Deferribacterota</taxon>
        <taxon>Deferribacteres</taxon>
        <taxon>Deferribacterales</taxon>
        <taxon>Deferribacteraceae</taxon>
        <taxon>Deferribacter</taxon>
    </lineage>
</organism>
<accession>D3PD64</accession>
<dbReference type="UniPathway" id="UPA00261">
    <property type="reaction ID" value="UER00374"/>
</dbReference>
<sequence>MFLVNNSIVKLPYPENEPVYSYAPGTKERELLRKAIDELRNQKIEIPLIIGGKEVKTGKLGKVVCPHDHNHVLAEYHMAGEKEVKMAIEASLEAWKEWQKFRWEERAAIFLKAAELLAGKYRYLLNAATMLSVSKNVFQAEIDSACELIDFWRFNTYYMQQIYSDQPPYSPKPTWNYVQHRPLEGFIFAVTPFNFTSIGGNLPTAPAIMGNVVVWKPASTSVYAPYFIMKLLKEAGLPDGVINFIPGPGSTVGNIVLRDPNLAGIHFTGSTEVFQNMWKVVGENIKNYKYYPRIVGETGGKDFVFAHNSANVKKLVTALVRGAYEYQGQKCSAASRAYIPKSIWNDVKEMMIEEMKTIKMGGPEDFTNFFNAVIDEAAFENIKSYIDYAKNSNEAEILAGGGCDKSVGYFIEPTLIQTTNPKFKLMEEEIFGPVLTVYVYDDEKYEETLELCNSTSPYGLTGAIFGEDRKAVSIALEKLEYAAGNFYVNDKPTGAVVGQQPFGGSRASGTNDKAGSYLNLIRWVTPRTIKENFDAPEDYRYSFMNEE</sequence>
<keyword evidence="4 10" id="KW-0560">Oxidoreductase</keyword>
<comment type="pathway">
    <text evidence="1">Amino-acid degradation; L-proline degradation into L-glutamate; L-glutamate from L-proline: step 2/2.</text>
</comment>
<protein>
    <recommendedName>
        <fullName evidence="7">L-glutamate gamma-semialdehyde dehydrogenase</fullName>
        <ecNumber evidence="3">1.2.1.88</ecNumber>
    </recommendedName>
    <alternativeName>
        <fullName evidence="7">L-glutamate gamma-semialdehyde dehydrogenase</fullName>
    </alternativeName>
</protein>
<dbReference type="GO" id="GO:0003842">
    <property type="term" value="F:L-glutamate gamma-semialdehyde dehydrogenase activity"/>
    <property type="evidence" value="ECO:0007669"/>
    <property type="project" value="UniProtKB-EC"/>
</dbReference>
<feature type="domain" description="Aldehyde dehydrogenase" evidence="9">
    <location>
        <begin position="61"/>
        <end position="517"/>
    </location>
</feature>
<dbReference type="InterPro" id="IPR016162">
    <property type="entry name" value="Ald_DH_N"/>
</dbReference>
<dbReference type="FunFam" id="3.40.309.10:FF:000005">
    <property type="entry name" value="1-pyrroline-5-carboxylate dehydrogenase 1"/>
    <property type="match status" value="1"/>
</dbReference>
<name>D3PD64_DEFDS</name>
<dbReference type="InterPro" id="IPR015590">
    <property type="entry name" value="Aldehyde_DH_dom"/>
</dbReference>
<dbReference type="InterPro" id="IPR016163">
    <property type="entry name" value="Ald_DH_C"/>
</dbReference>
<dbReference type="GO" id="GO:0010133">
    <property type="term" value="P:L-proline catabolic process to L-glutamate"/>
    <property type="evidence" value="ECO:0007669"/>
    <property type="project" value="UniProtKB-UniPathway"/>
</dbReference>
<proteinExistence type="inferred from homology"/>
<dbReference type="InterPro" id="IPR016161">
    <property type="entry name" value="Ald_DH/histidinol_DH"/>
</dbReference>
<dbReference type="InterPro" id="IPR016160">
    <property type="entry name" value="Ald_DH_CS_CYS"/>
</dbReference>
<dbReference type="EMBL" id="AP011529">
    <property type="protein sequence ID" value="BAI80537.1"/>
    <property type="molecule type" value="Genomic_DNA"/>
</dbReference>
<dbReference type="GO" id="GO:0009898">
    <property type="term" value="C:cytoplasmic side of plasma membrane"/>
    <property type="evidence" value="ECO:0007669"/>
    <property type="project" value="TreeGrafter"/>
</dbReference>
<evidence type="ECO:0000256" key="6">
    <source>
        <dbReference type="ARBA" id="ARBA00023062"/>
    </source>
</evidence>
<evidence type="ECO:0000313" key="10">
    <source>
        <dbReference type="EMBL" id="BAI80537.1"/>
    </source>
</evidence>
<dbReference type="AlphaFoldDB" id="D3PD64"/>
<dbReference type="RefSeq" id="WP_013007784.1">
    <property type="nucleotide sequence ID" value="NC_013939.1"/>
</dbReference>
<evidence type="ECO:0000313" key="11">
    <source>
        <dbReference type="Proteomes" id="UP000001520"/>
    </source>
</evidence>
<dbReference type="Gene3D" id="3.40.309.10">
    <property type="entry name" value="Aldehyde Dehydrogenase, Chain A, domain 2"/>
    <property type="match status" value="1"/>
</dbReference>
<dbReference type="InterPro" id="IPR005931">
    <property type="entry name" value="P5CDH/ALDH4A1"/>
</dbReference>
<reference evidence="10 11" key="1">
    <citation type="journal article" date="2010" name="DNA Res.">
        <title>Bacterial lifestyle in a deep-sea hydrothermal vent chimney revealed by the genome sequence of the thermophilic bacterium Deferribacter desulfuricans SSM1.</title>
        <authorList>
            <person name="Takaki Y."/>
            <person name="Shimamura S."/>
            <person name="Nakagawa S."/>
            <person name="Fukuhara Y."/>
            <person name="Horikawa H."/>
            <person name="Ankai A."/>
            <person name="Harada T."/>
            <person name="Hosoyama A."/>
            <person name="Oguchi A."/>
            <person name="Fukui S."/>
            <person name="Fujita N."/>
            <person name="Takami H."/>
            <person name="Takai K."/>
        </authorList>
    </citation>
    <scope>NUCLEOTIDE SEQUENCE [LARGE SCALE GENOMIC DNA]</scope>
    <source>
        <strain evidence="11">DSM 14783 / JCM 11476 / NBRC 101012 / SSM1</strain>
    </source>
</reference>
<dbReference type="PANTHER" id="PTHR42862:SF1">
    <property type="entry name" value="DELTA-1-PYRROLINE-5-CARBOXYLATE DEHYDROGENASE 2, ISOFORM A-RELATED"/>
    <property type="match status" value="1"/>
</dbReference>
<dbReference type="CDD" id="cd07123">
    <property type="entry name" value="ALDH_F4-17_P5CDH"/>
    <property type="match status" value="1"/>
</dbReference>
<evidence type="ECO:0000256" key="1">
    <source>
        <dbReference type="ARBA" id="ARBA00004786"/>
    </source>
</evidence>
<evidence type="ECO:0000256" key="7">
    <source>
        <dbReference type="ARBA" id="ARBA00032259"/>
    </source>
</evidence>
<comment type="similarity">
    <text evidence="2">Belongs to the aldehyde dehydrogenase family.</text>
</comment>